<feature type="region of interest" description="Disordered" evidence="7">
    <location>
        <begin position="1"/>
        <end position="20"/>
    </location>
</feature>
<sequence length="1618" mass="172991">MHKTKPETARSTSSAGAGFQQSASLVSLPMLPRPSTGAMMVAPSLGVGGAVGNFKRPRVNSKAGAALGSLFRAKVHAKRNSNSGDSFVSPGLGPQAEADAWAVGIDYPSVMSPLFSDESLQQLLGSSPQLTAVSVGTPAGTPPSMSPVSPASRRSKREIAASVLQTSAGPFRRLRQGAHSKTMSYPPAHGGESLNVAMGGGDEFVVVTPDMCPPASLVSSSVISGVSGSVRVRAQTQVIERRYADSTESLIPVSAPSLSASSSEVSLARRRPVMQLPAHVLDSARRASGSVSLEDQRRLSHVARLECLSPYTVSRLNNTAARATERRRRSSAGRRSRASSASWADATLGHARTASDHSDFSVNGPTYWPPGESPLPSDDEDVRVSGFPSSSSAHFDFCAQPMSPRHHVTRSADEIRLARDVHTLLDPSSLRGAAVLPLHVLARNADAQQLECVDELSDTPASPCFSDNPDFDGSTLTQHSDWLLMNASSSDGEQTVQPLVTRPRRLRKRRVLPKTMFPAKPGLLADELLYAAAQSSDTLLTADEVTAVAEIEAPIVEPVVPVVHAVLFVPRVPLSIHLHMPGLGRLALHCAGDSWEAVRIPYFALQLTACIERMAGLVDLSLVNLGLTSVPPRIGRCRGLQRLNLSHNWIDRVPAFLARLPALRHILMPDNPVRIVAADLVEMRHRLDSLRIGSSQRWALLSRGPAYSAPVTPEARAQVLYSRIHHVAQRRMAQCIAAPRLSLTQRQHDAQVARATKLLAIYADALYSTLREPRSWGHSVALPRAATNHSHRWPDLKFVFVSASLQGFLGGERSAALPGQSLFDFIHPEEANRARHDLVDTFISKPFLGSNIRCRLRRFDLENTGLQQFIRRASESHILRIGHAARHVHDALERKLSLPTIPDIAKLRAAGHHGTNHSAAGLANLHHLPKRLKTILEDSVGALGGTDRIHTDEDNTTPSSNEDGDSSDNGYLIANIALYLVSTHFSIMVCHYEESSLERLSPLSPPLPPPPTLPPQQQLQLQPEAELAVAPCACAAATPVTVDFARVRLVLSHIQKLHTIDSYRSQPALSPGGRLALVGNGGGLVTRHAQVYSIKTKALLCAFPEEGYRKIYGRSPVDAAKEGAGICSLWKHCRDKKVERHATELLSCPGVRASDPIRLETQVRSVETPDVIADVQSLLFRWGHLLFVCQQMRSDCSPREAVVDMPLSGYNLSTPPIDNSMARGGGLPPEVAVRCDPSSPFYIGAGSRAAMRQQGAATYSQQSPGSPAAAGAANSPDTRPFSQARAPVTVAANLPIRSVVSTLAPPESVPPRRQSSYTLPPVKSFEERRFSHPIQSLVGDHRPPPPLPSIPSHMSPPTLASSTASSSLLQQYHSQQAMSVCGPATPISASGSYPMGAPRSSPLGMVSSPGSRLVDMRQRAVAGSSSGGIRSGGSQAFKNGNGDSGLPSSAPGSASASTQPTPNISPMTSCIIHHTPVSMSPAPQSSHPGYVQVNLYPPPEVSGGSESWRWSHGQMHVQRQLLPLAPANVTGSPHGHGVVHSAGGVNEQYQSPVASAVASPGALSGSQRGDLEKKTCKSCGTDSSPEWRKGPNGHKTLCNACGLRYARSINRANKKVPG</sequence>
<evidence type="ECO:0000259" key="8">
    <source>
        <dbReference type="PROSITE" id="PS50114"/>
    </source>
</evidence>
<feature type="compositionally biased region" description="Low complexity" evidence="7">
    <location>
        <begin position="1260"/>
        <end position="1273"/>
    </location>
</feature>
<dbReference type="CDD" id="cd00202">
    <property type="entry name" value="ZnF_GATA"/>
    <property type="match status" value="1"/>
</dbReference>
<keyword evidence="1" id="KW-0479">Metal-binding</keyword>
<evidence type="ECO:0000256" key="5">
    <source>
        <dbReference type="ARBA" id="ARBA00023163"/>
    </source>
</evidence>
<feature type="region of interest" description="Disordered" evidence="7">
    <location>
        <begin position="1303"/>
        <end position="1371"/>
    </location>
</feature>
<dbReference type="InterPro" id="IPR032675">
    <property type="entry name" value="LRR_dom_sf"/>
</dbReference>
<keyword evidence="5" id="KW-0804">Transcription</keyword>
<dbReference type="InterPro" id="IPR013088">
    <property type="entry name" value="Znf_NHR/GATA"/>
</dbReference>
<dbReference type="Gene3D" id="3.80.10.10">
    <property type="entry name" value="Ribonuclease Inhibitor"/>
    <property type="match status" value="1"/>
</dbReference>
<keyword evidence="2 6" id="KW-0863">Zinc-finger</keyword>
<feature type="region of interest" description="Disordered" evidence="7">
    <location>
        <begin position="131"/>
        <end position="157"/>
    </location>
</feature>
<dbReference type="PANTHER" id="PTHR47172">
    <property type="entry name" value="OS01G0976800 PROTEIN"/>
    <property type="match status" value="1"/>
</dbReference>
<feature type="compositionally biased region" description="Low complexity" evidence="7">
    <location>
        <begin position="11"/>
        <end position="20"/>
    </location>
</feature>
<evidence type="ECO:0000256" key="6">
    <source>
        <dbReference type="PROSITE-ProRule" id="PRU00094"/>
    </source>
</evidence>
<keyword evidence="3" id="KW-0862">Zinc</keyword>
<feature type="compositionally biased region" description="Polar residues" evidence="7">
    <location>
        <begin position="1458"/>
        <end position="1468"/>
    </location>
</feature>
<dbReference type="PANTHER" id="PTHR47172:SF24">
    <property type="entry name" value="GATA ZINC FINGER DOMAIN-CONTAINING PROTEIN 14-RELATED"/>
    <property type="match status" value="1"/>
</dbReference>
<protein>
    <recommendedName>
        <fullName evidence="8">GATA-type domain-containing protein</fullName>
    </recommendedName>
</protein>
<dbReference type="GO" id="GO:0008270">
    <property type="term" value="F:zinc ion binding"/>
    <property type="evidence" value="ECO:0007669"/>
    <property type="project" value="UniProtKB-KW"/>
</dbReference>
<dbReference type="GO" id="GO:0043565">
    <property type="term" value="F:sequence-specific DNA binding"/>
    <property type="evidence" value="ECO:0007669"/>
    <property type="project" value="InterPro"/>
</dbReference>
<feature type="region of interest" description="Disordered" evidence="7">
    <location>
        <begin position="1253"/>
        <end position="1281"/>
    </location>
</feature>
<reference evidence="9" key="1">
    <citation type="submission" date="2022-07" db="EMBL/GenBank/DDBJ databases">
        <title>Phylogenomic reconstructions and comparative analyses of Kickxellomycotina fungi.</title>
        <authorList>
            <person name="Reynolds N.K."/>
            <person name="Stajich J.E."/>
            <person name="Barry K."/>
            <person name="Grigoriev I.V."/>
            <person name="Crous P."/>
            <person name="Smith M.E."/>
        </authorList>
    </citation>
    <scope>NUCLEOTIDE SEQUENCE</scope>
    <source>
        <strain evidence="9">CBS 109367</strain>
    </source>
</reference>
<proteinExistence type="predicted"/>
<evidence type="ECO:0000256" key="2">
    <source>
        <dbReference type="ARBA" id="ARBA00022771"/>
    </source>
</evidence>
<evidence type="ECO:0000313" key="9">
    <source>
        <dbReference type="EMBL" id="KAJ2683082.1"/>
    </source>
</evidence>
<feature type="region of interest" description="Disordered" evidence="7">
    <location>
        <begin position="1391"/>
        <end position="1469"/>
    </location>
</feature>
<evidence type="ECO:0000256" key="1">
    <source>
        <dbReference type="ARBA" id="ARBA00022723"/>
    </source>
</evidence>
<dbReference type="Proteomes" id="UP001151516">
    <property type="component" value="Unassembled WGS sequence"/>
</dbReference>
<dbReference type="PROSITE" id="PS50114">
    <property type="entry name" value="GATA_ZN_FINGER_2"/>
    <property type="match status" value="1"/>
</dbReference>
<name>A0A9W8GE15_9FUNG</name>
<evidence type="ECO:0000256" key="7">
    <source>
        <dbReference type="SAM" id="MobiDB-lite"/>
    </source>
</evidence>
<feature type="region of interest" description="Disordered" evidence="7">
    <location>
        <begin position="944"/>
        <end position="967"/>
    </location>
</feature>
<dbReference type="SUPFAM" id="SSF57716">
    <property type="entry name" value="Glucocorticoid receptor-like (DNA-binding domain)"/>
    <property type="match status" value="1"/>
</dbReference>
<feature type="domain" description="GATA-type" evidence="8">
    <location>
        <begin position="1570"/>
        <end position="1605"/>
    </location>
</feature>
<keyword evidence="4" id="KW-0805">Transcription regulation</keyword>
<feature type="compositionally biased region" description="Basic residues" evidence="7">
    <location>
        <begin position="325"/>
        <end position="337"/>
    </location>
</feature>
<feature type="compositionally biased region" description="Low complexity" evidence="7">
    <location>
        <begin position="1444"/>
        <end position="1457"/>
    </location>
</feature>
<dbReference type="SMART" id="SM00401">
    <property type="entry name" value="ZnF_GATA"/>
    <property type="match status" value="1"/>
</dbReference>
<evidence type="ECO:0000256" key="4">
    <source>
        <dbReference type="ARBA" id="ARBA00023015"/>
    </source>
</evidence>
<accession>A0A9W8GE15</accession>
<dbReference type="InterPro" id="IPR001611">
    <property type="entry name" value="Leu-rich_rpt"/>
</dbReference>
<feature type="region of interest" description="Disordered" evidence="7">
    <location>
        <begin position="318"/>
        <end position="382"/>
    </location>
</feature>
<dbReference type="Pfam" id="PF00320">
    <property type="entry name" value="GATA"/>
    <property type="match status" value="1"/>
</dbReference>
<dbReference type="Gene3D" id="3.30.50.10">
    <property type="entry name" value="Erythroid Transcription Factor GATA-1, subunit A"/>
    <property type="match status" value="1"/>
</dbReference>
<dbReference type="PROSITE" id="PS00344">
    <property type="entry name" value="GATA_ZN_FINGER_1"/>
    <property type="match status" value="1"/>
</dbReference>
<evidence type="ECO:0000313" key="10">
    <source>
        <dbReference type="Proteomes" id="UP001151516"/>
    </source>
</evidence>
<dbReference type="EMBL" id="JANBTX010000324">
    <property type="protein sequence ID" value="KAJ2683082.1"/>
    <property type="molecule type" value="Genomic_DNA"/>
</dbReference>
<dbReference type="GO" id="GO:0006355">
    <property type="term" value="P:regulation of DNA-templated transcription"/>
    <property type="evidence" value="ECO:0007669"/>
    <property type="project" value="InterPro"/>
</dbReference>
<gene>
    <name evidence="9" type="ORF">IWW39_005694</name>
</gene>
<feature type="compositionally biased region" description="Low complexity" evidence="7">
    <location>
        <begin position="1350"/>
        <end position="1371"/>
    </location>
</feature>
<feature type="region of interest" description="Disordered" evidence="7">
    <location>
        <begin position="1559"/>
        <end position="1593"/>
    </location>
</feature>
<dbReference type="InterPro" id="IPR000679">
    <property type="entry name" value="Znf_GATA"/>
</dbReference>
<dbReference type="PROSITE" id="PS51450">
    <property type="entry name" value="LRR"/>
    <property type="match status" value="1"/>
</dbReference>
<evidence type="ECO:0000256" key="3">
    <source>
        <dbReference type="ARBA" id="ARBA00022833"/>
    </source>
</evidence>
<dbReference type="SUPFAM" id="SSF52058">
    <property type="entry name" value="L domain-like"/>
    <property type="match status" value="1"/>
</dbReference>
<keyword evidence="10" id="KW-1185">Reference proteome</keyword>
<organism evidence="9 10">
    <name type="scientific">Coemansia spiralis</name>
    <dbReference type="NCBI Taxonomy" id="417178"/>
    <lineage>
        <taxon>Eukaryota</taxon>
        <taxon>Fungi</taxon>
        <taxon>Fungi incertae sedis</taxon>
        <taxon>Zoopagomycota</taxon>
        <taxon>Kickxellomycotina</taxon>
        <taxon>Kickxellomycetes</taxon>
        <taxon>Kickxellales</taxon>
        <taxon>Kickxellaceae</taxon>
        <taxon>Coemansia</taxon>
    </lineage>
</organism>
<comment type="caution">
    <text evidence="9">The sequence shown here is derived from an EMBL/GenBank/DDBJ whole genome shotgun (WGS) entry which is preliminary data.</text>
</comment>
<dbReference type="OrthoDB" id="660555at2759"/>